<protein>
    <recommendedName>
        <fullName evidence="5">Transcription factor domain-containing protein</fullName>
    </recommendedName>
</protein>
<gene>
    <name evidence="3" type="ORF">CCHLO57077_00015924</name>
</gene>
<dbReference type="PANTHER" id="PTHR31001">
    <property type="entry name" value="UNCHARACTERIZED TRANSCRIPTIONAL REGULATORY PROTEIN"/>
    <property type="match status" value="1"/>
</dbReference>
<dbReference type="PANTHER" id="PTHR31001:SF90">
    <property type="entry name" value="CENTROMERE DNA-BINDING PROTEIN COMPLEX CBF3 SUBUNIT B"/>
    <property type="match status" value="1"/>
</dbReference>
<evidence type="ECO:0008006" key="5">
    <source>
        <dbReference type="Google" id="ProtNLM"/>
    </source>
</evidence>
<dbReference type="Proteomes" id="UP001160390">
    <property type="component" value="Unassembled WGS sequence"/>
</dbReference>
<name>A0AA35MEZ7_9HYPO</name>
<accession>A0AA35MEZ7</accession>
<sequence>MHCWLEYVWEVFEATRQAEFEGIKIVQALCIIHLLRNKLEGFSFRIRHLHARTVLLARRKGLHMTDAANSGMEKESGKQLELEMKRRIWWYIAATDWNLAANDGPGEGSYSIHPHQQAVKMPRNINDDDLNTQSGVFERPSAELTSMSCFLTRIGVSEVCRDIVDLQWASRLSGLAQYSKHHRVHLIDKKILEIIRNLPLELDLDHGDASEVQQQPVTIEMQRLLLNSMIYARRWHMLHCGCLDFLYFATVVLLADFCLNESDEERHTLREKIETAVKILQRARLESSMVEMYLASLSTIACRHNIHLSQPIVPQPVAP</sequence>
<keyword evidence="4" id="KW-1185">Reference proteome</keyword>
<evidence type="ECO:0000256" key="1">
    <source>
        <dbReference type="ARBA" id="ARBA00004123"/>
    </source>
</evidence>
<reference evidence="3" key="1">
    <citation type="submission" date="2023-01" db="EMBL/GenBank/DDBJ databases">
        <authorList>
            <person name="Piombo E."/>
        </authorList>
    </citation>
    <scope>NUCLEOTIDE SEQUENCE</scope>
</reference>
<comment type="subcellular location">
    <subcellularLocation>
        <location evidence="1">Nucleus</location>
    </subcellularLocation>
</comment>
<dbReference type="EMBL" id="CABFNP030001271">
    <property type="protein sequence ID" value="CAI6095935.1"/>
    <property type="molecule type" value="Genomic_DNA"/>
</dbReference>
<proteinExistence type="predicted"/>
<organism evidence="3 4">
    <name type="scientific">Clonostachys chloroleuca</name>
    <dbReference type="NCBI Taxonomy" id="1926264"/>
    <lineage>
        <taxon>Eukaryota</taxon>
        <taxon>Fungi</taxon>
        <taxon>Dikarya</taxon>
        <taxon>Ascomycota</taxon>
        <taxon>Pezizomycotina</taxon>
        <taxon>Sordariomycetes</taxon>
        <taxon>Hypocreomycetidae</taxon>
        <taxon>Hypocreales</taxon>
        <taxon>Bionectriaceae</taxon>
        <taxon>Clonostachys</taxon>
    </lineage>
</organism>
<dbReference type="AlphaFoldDB" id="A0AA35MEZ7"/>
<keyword evidence="2" id="KW-0539">Nucleus</keyword>
<evidence type="ECO:0000313" key="3">
    <source>
        <dbReference type="EMBL" id="CAI6095935.1"/>
    </source>
</evidence>
<dbReference type="CDD" id="cd12148">
    <property type="entry name" value="fungal_TF_MHR"/>
    <property type="match status" value="1"/>
</dbReference>
<dbReference type="GO" id="GO:0005634">
    <property type="term" value="C:nucleus"/>
    <property type="evidence" value="ECO:0007669"/>
    <property type="project" value="UniProtKB-SubCell"/>
</dbReference>
<dbReference type="InterPro" id="IPR050613">
    <property type="entry name" value="Sec_Metabolite_Reg"/>
</dbReference>
<evidence type="ECO:0000313" key="4">
    <source>
        <dbReference type="Proteomes" id="UP001160390"/>
    </source>
</evidence>
<evidence type="ECO:0000256" key="2">
    <source>
        <dbReference type="ARBA" id="ARBA00023242"/>
    </source>
</evidence>
<comment type="caution">
    <text evidence="3">The sequence shown here is derived from an EMBL/GenBank/DDBJ whole genome shotgun (WGS) entry which is preliminary data.</text>
</comment>